<name>A0ABP7CHA4_9MICC</name>
<dbReference type="Proteomes" id="UP001500752">
    <property type="component" value="Unassembled WGS sequence"/>
</dbReference>
<dbReference type="EMBL" id="BAABEO010000019">
    <property type="protein sequence ID" value="GAA3688387.1"/>
    <property type="molecule type" value="Genomic_DNA"/>
</dbReference>
<gene>
    <name evidence="3" type="ORF">GCM10023081_27150</name>
</gene>
<feature type="transmembrane region" description="Helical" evidence="1">
    <location>
        <begin position="385"/>
        <end position="406"/>
    </location>
</feature>
<dbReference type="Pfam" id="PF12770">
    <property type="entry name" value="CHAT"/>
    <property type="match status" value="1"/>
</dbReference>
<keyword evidence="1" id="KW-0812">Transmembrane</keyword>
<evidence type="ECO:0000256" key="1">
    <source>
        <dbReference type="SAM" id="Phobius"/>
    </source>
</evidence>
<feature type="transmembrane region" description="Helical" evidence="1">
    <location>
        <begin position="494"/>
        <end position="512"/>
    </location>
</feature>
<protein>
    <recommendedName>
        <fullName evidence="2">CHAT domain-containing protein</fullName>
    </recommendedName>
</protein>
<feature type="transmembrane region" description="Helical" evidence="1">
    <location>
        <begin position="550"/>
        <end position="573"/>
    </location>
</feature>
<reference evidence="4" key="1">
    <citation type="journal article" date="2019" name="Int. J. Syst. Evol. Microbiol.">
        <title>The Global Catalogue of Microorganisms (GCM) 10K type strain sequencing project: providing services to taxonomists for standard genome sequencing and annotation.</title>
        <authorList>
            <consortium name="The Broad Institute Genomics Platform"/>
            <consortium name="The Broad Institute Genome Sequencing Center for Infectious Disease"/>
            <person name="Wu L."/>
            <person name="Ma J."/>
        </authorList>
    </citation>
    <scope>NUCLEOTIDE SEQUENCE [LARGE SCALE GENOMIC DNA]</scope>
    <source>
        <strain evidence="4">JCM 30742</strain>
    </source>
</reference>
<sequence length="580" mass="61435">MENDIELEIGSGSGPGDYTVRVIRALAGGEPSATFTLDVDALLDRRAELEDAVLTSAISTRRTISRAEKPLREVGQQLFQALFTGPVNGTYRASLGAAQRSGQQLRVVLRLTASELAGLPWEMLFDPETESYLCRTRPLLRRIPASDYSPDPLEVVPPLRILGIAASPRDLGALDIDAEKQHLARALAEPIAAGLVELVWVPQATWSSVQAHLLGGPWHIVHFIGHGGYDLHGQEGHIALISASGRSDMVESSRLVDLLREADPTPQLVVLNSCSTGEAGEEDLFSGTAAALVRGGISAVVAMQFAVSDTAAVAFARGFYDAIAHGRDIDKAAGSGRTSILGLASLEWVTPVLYVRGSSTRLFTLSGRPVPHKPGPPPGPEVNPVYLALGGMALLIAGLTNGWFHFFPMSGQQAQTNYSVYVFAHAAALALFVLAGLPDGSRTGRIILGIAACAALLTIGNNTVALMYTLRFVEVACGLWAGGRLVQARTLTGWPRWLLLLLFVSLTLVTVLEMVVPLAIWTTLLFTAAGALFVLAALRLAKGCPRPVRLRVLGAVTGTALAVVAATAIILWVPGTAGKP</sequence>
<proteinExistence type="predicted"/>
<keyword evidence="4" id="KW-1185">Reference proteome</keyword>
<evidence type="ECO:0000259" key="2">
    <source>
        <dbReference type="Pfam" id="PF12770"/>
    </source>
</evidence>
<evidence type="ECO:0000313" key="4">
    <source>
        <dbReference type="Proteomes" id="UP001500752"/>
    </source>
</evidence>
<dbReference type="InterPro" id="IPR024983">
    <property type="entry name" value="CHAT_dom"/>
</dbReference>
<keyword evidence="1" id="KW-1133">Transmembrane helix</keyword>
<feature type="transmembrane region" description="Helical" evidence="1">
    <location>
        <begin position="418"/>
        <end position="437"/>
    </location>
</feature>
<feature type="transmembrane region" description="Helical" evidence="1">
    <location>
        <begin position="518"/>
        <end position="538"/>
    </location>
</feature>
<evidence type="ECO:0000313" key="3">
    <source>
        <dbReference type="EMBL" id="GAA3688387.1"/>
    </source>
</evidence>
<keyword evidence="1" id="KW-0472">Membrane</keyword>
<dbReference type="RefSeq" id="WP_345151496.1">
    <property type="nucleotide sequence ID" value="NZ_BAABEO010000019.1"/>
</dbReference>
<accession>A0ABP7CHA4</accession>
<organism evidence="3 4">
    <name type="scientific">Arthrobacter ginkgonis</name>
    <dbReference type="NCBI Taxonomy" id="1630594"/>
    <lineage>
        <taxon>Bacteria</taxon>
        <taxon>Bacillati</taxon>
        <taxon>Actinomycetota</taxon>
        <taxon>Actinomycetes</taxon>
        <taxon>Micrococcales</taxon>
        <taxon>Micrococcaceae</taxon>
        <taxon>Arthrobacter</taxon>
    </lineage>
</organism>
<comment type="caution">
    <text evidence="3">The sequence shown here is derived from an EMBL/GenBank/DDBJ whole genome shotgun (WGS) entry which is preliminary data.</text>
</comment>
<feature type="transmembrane region" description="Helical" evidence="1">
    <location>
        <begin position="449"/>
        <end position="473"/>
    </location>
</feature>
<feature type="domain" description="CHAT" evidence="2">
    <location>
        <begin position="73"/>
        <end position="338"/>
    </location>
</feature>